<evidence type="ECO:0000313" key="1">
    <source>
        <dbReference type="EMBL" id="KZT32940.1"/>
    </source>
</evidence>
<sequence length="99" mass="11061">MAALTLEGPAQNLLSRLQGESYETAFRVAALVEIGRPMMIESLSDAYRTIVNVCFIASVRDGVRTALRNPLTNVSSDDKTAIHEVLLRYEKESKSIRKY</sequence>
<dbReference type="EMBL" id="KV428281">
    <property type="protein sequence ID" value="KZT32940.1"/>
    <property type="molecule type" value="Genomic_DNA"/>
</dbReference>
<accession>A0A165Y6U1</accession>
<dbReference type="AlphaFoldDB" id="A0A165Y6U1"/>
<gene>
    <name evidence="1" type="ORF">SISSUDRAFT_1054850</name>
</gene>
<proteinExistence type="predicted"/>
<reference evidence="1 2" key="1">
    <citation type="journal article" date="2016" name="Mol. Biol. Evol.">
        <title>Comparative Genomics of Early-Diverging Mushroom-Forming Fungi Provides Insights into the Origins of Lignocellulose Decay Capabilities.</title>
        <authorList>
            <person name="Nagy L.G."/>
            <person name="Riley R."/>
            <person name="Tritt A."/>
            <person name="Adam C."/>
            <person name="Daum C."/>
            <person name="Floudas D."/>
            <person name="Sun H."/>
            <person name="Yadav J.S."/>
            <person name="Pangilinan J."/>
            <person name="Larsson K.H."/>
            <person name="Matsuura K."/>
            <person name="Barry K."/>
            <person name="Labutti K."/>
            <person name="Kuo R."/>
            <person name="Ohm R.A."/>
            <person name="Bhattacharya S.S."/>
            <person name="Shirouzu T."/>
            <person name="Yoshinaga Y."/>
            <person name="Martin F.M."/>
            <person name="Grigoriev I.V."/>
            <person name="Hibbett D.S."/>
        </authorList>
    </citation>
    <scope>NUCLEOTIDE SEQUENCE [LARGE SCALE GENOMIC DNA]</scope>
    <source>
        <strain evidence="1 2">HHB10207 ss-3</strain>
    </source>
</reference>
<protein>
    <submittedName>
        <fullName evidence="1">Uncharacterized protein</fullName>
    </submittedName>
</protein>
<dbReference type="Proteomes" id="UP000076798">
    <property type="component" value="Unassembled WGS sequence"/>
</dbReference>
<organism evidence="1 2">
    <name type="scientific">Sistotremastrum suecicum HHB10207 ss-3</name>
    <dbReference type="NCBI Taxonomy" id="1314776"/>
    <lineage>
        <taxon>Eukaryota</taxon>
        <taxon>Fungi</taxon>
        <taxon>Dikarya</taxon>
        <taxon>Basidiomycota</taxon>
        <taxon>Agaricomycotina</taxon>
        <taxon>Agaricomycetes</taxon>
        <taxon>Sistotremastrales</taxon>
        <taxon>Sistotremastraceae</taxon>
        <taxon>Sistotremastrum</taxon>
    </lineage>
</organism>
<feature type="non-terminal residue" evidence="1">
    <location>
        <position position="99"/>
    </location>
</feature>
<evidence type="ECO:0000313" key="2">
    <source>
        <dbReference type="Proteomes" id="UP000076798"/>
    </source>
</evidence>
<keyword evidence="2" id="KW-1185">Reference proteome</keyword>
<name>A0A165Y6U1_9AGAM</name>